<evidence type="ECO:0000256" key="5">
    <source>
        <dbReference type="RuleBase" id="RU362059"/>
    </source>
</evidence>
<feature type="signal peptide" evidence="5">
    <location>
        <begin position="1"/>
        <end position="24"/>
    </location>
</feature>
<dbReference type="Proteomes" id="UP000085678">
    <property type="component" value="Unplaced"/>
</dbReference>
<dbReference type="InterPro" id="IPR002213">
    <property type="entry name" value="UDP_glucos_trans"/>
</dbReference>
<dbReference type="Pfam" id="PF00201">
    <property type="entry name" value="UDPGT"/>
    <property type="match status" value="1"/>
</dbReference>
<dbReference type="PANTHER" id="PTHR48043">
    <property type="entry name" value="EG:EG0003.4 PROTEIN-RELATED"/>
    <property type="match status" value="1"/>
</dbReference>
<dbReference type="Gene3D" id="3.40.50.2000">
    <property type="entry name" value="Glycogen Phosphorylase B"/>
    <property type="match status" value="2"/>
</dbReference>
<keyword evidence="5" id="KW-0732">Signal</keyword>
<dbReference type="GO" id="GO:0016020">
    <property type="term" value="C:membrane"/>
    <property type="evidence" value="ECO:0007669"/>
    <property type="project" value="UniProtKB-SubCell"/>
</dbReference>
<evidence type="ECO:0000256" key="1">
    <source>
        <dbReference type="ARBA" id="ARBA00009995"/>
    </source>
</evidence>
<dbReference type="EC" id="2.4.1.17" evidence="5"/>
<evidence type="ECO:0000256" key="2">
    <source>
        <dbReference type="ARBA" id="ARBA00022676"/>
    </source>
</evidence>
<reference evidence="7" key="1">
    <citation type="submission" date="2025-08" db="UniProtKB">
        <authorList>
            <consortium name="RefSeq"/>
        </authorList>
    </citation>
    <scope>IDENTIFICATION</scope>
    <source>
        <tissue evidence="7">Gonads</tissue>
    </source>
</reference>
<comment type="catalytic activity">
    <reaction evidence="5">
        <text>glucuronate acceptor + UDP-alpha-D-glucuronate = acceptor beta-D-glucuronoside + UDP + H(+)</text>
        <dbReference type="Rhea" id="RHEA:21032"/>
        <dbReference type="ChEBI" id="CHEBI:15378"/>
        <dbReference type="ChEBI" id="CHEBI:58052"/>
        <dbReference type="ChEBI" id="CHEBI:58223"/>
        <dbReference type="ChEBI" id="CHEBI:132367"/>
        <dbReference type="ChEBI" id="CHEBI:132368"/>
        <dbReference type="EC" id="2.4.1.17"/>
    </reaction>
</comment>
<comment type="similarity">
    <text evidence="1 4">Belongs to the UDP-glycosyltransferase family.</text>
</comment>
<dbReference type="FunFam" id="3.40.50.2000:FF:000021">
    <property type="entry name" value="UDP-glucuronosyltransferase"/>
    <property type="match status" value="1"/>
</dbReference>
<organism evidence="6 7">
    <name type="scientific">Lingula anatina</name>
    <name type="common">Brachiopod</name>
    <name type="synonym">Lingula unguis</name>
    <dbReference type="NCBI Taxonomy" id="7574"/>
    <lineage>
        <taxon>Eukaryota</taxon>
        <taxon>Metazoa</taxon>
        <taxon>Spiralia</taxon>
        <taxon>Lophotrochozoa</taxon>
        <taxon>Brachiopoda</taxon>
        <taxon>Linguliformea</taxon>
        <taxon>Lingulata</taxon>
        <taxon>Lingulida</taxon>
        <taxon>Linguloidea</taxon>
        <taxon>Lingulidae</taxon>
        <taxon>Lingula</taxon>
    </lineage>
</organism>
<dbReference type="AlphaFoldDB" id="A0A1S3JTG8"/>
<dbReference type="STRING" id="7574.A0A1S3JTG8"/>
<dbReference type="InterPro" id="IPR035595">
    <property type="entry name" value="UDP_glycos_trans_CS"/>
</dbReference>
<evidence type="ECO:0000256" key="3">
    <source>
        <dbReference type="ARBA" id="ARBA00022679"/>
    </source>
</evidence>
<name>A0A1S3JTG8_LINAN</name>
<sequence length="491" mass="55521">MASKAVLSLAVLYVLLLRSSTSDGGRILSLVYPGKSLLSLTVTVLTELKSRGHDVWAVYADTFEISASMLRESGINLLTFTSKEKMFLDDPEVQRDILMAAVENPELRTSLFHLTSTIQKFTSIFESYLEEMFVDKELDRKVRELKFDLMIVCGYWFFAKAYLFPHRYAVPYVSIVLDMQQLAGVPMLPSFVPSLAITAKYSDKMSLPQRMLNIVPYVLLKHSIQPITPELSQKHAPGRPYMSTPELMAESELWIVDGGQPAIDHVKPSLPNVKYLGGLVTRPAKPLPKDLETFLKKHDHGVVLVSFGSLVKYMPDRVVQELFEAFKNVPYGVIWKYNGQPLKNVPDHVKIVSWMPQNDILGHPNTKLFITHAGNNGQMEALYHGVPMISIPLFGDQDYNAARAEQKGIAITMDAAFLKSEDLISAINMMMENETYAKNMRRASAIFRDQPGTPVELAGFWIDHVIKYGGSYMKSHARLLPWYQFYMLDVI</sequence>
<keyword evidence="6" id="KW-1185">Reference proteome</keyword>
<dbReference type="InParanoid" id="A0A1S3JTG8"/>
<feature type="chain" id="PRO_5010008219" description="UDP-glucuronosyltransferase" evidence="5">
    <location>
        <begin position="25"/>
        <end position="491"/>
    </location>
</feature>
<keyword evidence="2 4" id="KW-0328">Glycosyltransferase</keyword>
<proteinExistence type="inferred from homology"/>
<dbReference type="SMR" id="A0A1S3JTG8"/>
<dbReference type="GO" id="GO:0015020">
    <property type="term" value="F:glucuronosyltransferase activity"/>
    <property type="evidence" value="ECO:0007669"/>
    <property type="project" value="UniProtKB-EC"/>
</dbReference>
<dbReference type="FunCoup" id="A0A1S3JTG8">
    <property type="interactions" value="678"/>
</dbReference>
<dbReference type="PROSITE" id="PS00375">
    <property type="entry name" value="UDPGT"/>
    <property type="match status" value="1"/>
</dbReference>
<evidence type="ECO:0000313" key="7">
    <source>
        <dbReference type="RefSeq" id="XP_013413406.1"/>
    </source>
</evidence>
<comment type="subcellular location">
    <subcellularLocation>
        <location evidence="5">Membrane</location>
        <topology evidence="5">Single-pass membrane protein</topology>
    </subcellularLocation>
</comment>
<dbReference type="OrthoDB" id="5835829at2759"/>
<dbReference type="SUPFAM" id="SSF53756">
    <property type="entry name" value="UDP-Glycosyltransferase/glycogen phosphorylase"/>
    <property type="match status" value="1"/>
</dbReference>
<dbReference type="GeneID" id="106175802"/>
<dbReference type="RefSeq" id="XP_013413406.1">
    <property type="nucleotide sequence ID" value="XM_013557952.1"/>
</dbReference>
<dbReference type="PANTHER" id="PTHR48043:SF145">
    <property type="entry name" value="FI06409P-RELATED"/>
    <property type="match status" value="1"/>
</dbReference>
<keyword evidence="3 4" id="KW-0808">Transferase</keyword>
<gene>
    <name evidence="7" type="primary">LOC106175802</name>
</gene>
<protein>
    <recommendedName>
        <fullName evidence="5">UDP-glucuronosyltransferase</fullName>
        <ecNumber evidence="5">2.4.1.17</ecNumber>
    </recommendedName>
</protein>
<dbReference type="CDD" id="cd03784">
    <property type="entry name" value="GT1_Gtf-like"/>
    <property type="match status" value="1"/>
</dbReference>
<accession>A0A1S3JTG8</accession>
<dbReference type="KEGG" id="lak:106175802"/>
<evidence type="ECO:0000256" key="4">
    <source>
        <dbReference type="RuleBase" id="RU003718"/>
    </source>
</evidence>
<evidence type="ECO:0000313" key="6">
    <source>
        <dbReference type="Proteomes" id="UP000085678"/>
    </source>
</evidence>
<dbReference type="InterPro" id="IPR050271">
    <property type="entry name" value="UDP-glycosyltransferase"/>
</dbReference>